<evidence type="ECO:0000313" key="2">
    <source>
        <dbReference type="EMBL" id="VDK46258.1"/>
    </source>
</evidence>
<organism evidence="4">
    <name type="scientific">Anisakis simplex</name>
    <name type="common">Herring worm</name>
    <dbReference type="NCBI Taxonomy" id="6269"/>
    <lineage>
        <taxon>Eukaryota</taxon>
        <taxon>Metazoa</taxon>
        <taxon>Ecdysozoa</taxon>
        <taxon>Nematoda</taxon>
        <taxon>Chromadorea</taxon>
        <taxon>Rhabditida</taxon>
        <taxon>Spirurina</taxon>
        <taxon>Ascaridomorpha</taxon>
        <taxon>Ascaridoidea</taxon>
        <taxon>Anisakidae</taxon>
        <taxon>Anisakis</taxon>
        <taxon>Anisakis simplex complex</taxon>
    </lineage>
</organism>
<evidence type="ECO:0000313" key="3">
    <source>
        <dbReference type="Proteomes" id="UP000267096"/>
    </source>
</evidence>
<feature type="compositionally biased region" description="Polar residues" evidence="1">
    <location>
        <begin position="28"/>
        <end position="38"/>
    </location>
</feature>
<dbReference type="Proteomes" id="UP000267096">
    <property type="component" value="Unassembled WGS sequence"/>
</dbReference>
<protein>
    <submittedName>
        <fullName evidence="2 4">Uncharacterized protein</fullName>
    </submittedName>
</protein>
<proteinExistence type="predicted"/>
<dbReference type="WBParaSite" id="ASIM_0001250001-mRNA-1">
    <property type="protein sequence ID" value="ASIM_0001250001-mRNA-1"/>
    <property type="gene ID" value="ASIM_0001250001"/>
</dbReference>
<accession>A0A0M3JW57</accession>
<evidence type="ECO:0000256" key="1">
    <source>
        <dbReference type="SAM" id="MobiDB-lite"/>
    </source>
</evidence>
<dbReference type="AlphaFoldDB" id="A0A0M3JW57"/>
<feature type="region of interest" description="Disordered" evidence="1">
    <location>
        <begin position="1"/>
        <end position="64"/>
    </location>
</feature>
<reference evidence="4" key="1">
    <citation type="submission" date="2017-02" db="UniProtKB">
        <authorList>
            <consortium name="WormBaseParasite"/>
        </authorList>
    </citation>
    <scope>IDENTIFICATION</scope>
</reference>
<gene>
    <name evidence="2" type="ORF">ASIM_LOCUS11966</name>
</gene>
<dbReference type="EMBL" id="UYRR01031122">
    <property type="protein sequence ID" value="VDK46258.1"/>
    <property type="molecule type" value="Genomic_DNA"/>
</dbReference>
<reference evidence="2 3" key="2">
    <citation type="submission" date="2018-11" db="EMBL/GenBank/DDBJ databases">
        <authorList>
            <consortium name="Pathogen Informatics"/>
        </authorList>
    </citation>
    <scope>NUCLEOTIDE SEQUENCE [LARGE SCALE GENOMIC DNA]</scope>
</reference>
<feature type="compositionally biased region" description="Polar residues" evidence="1">
    <location>
        <begin position="1"/>
        <end position="14"/>
    </location>
</feature>
<name>A0A0M3JW57_ANISI</name>
<evidence type="ECO:0000313" key="4">
    <source>
        <dbReference type="WBParaSite" id="ASIM_0001250001-mRNA-1"/>
    </source>
</evidence>
<sequence>MMKFVTSSSRSSKATPTTTHHPTPSPSRNVISSTSNNLELRHPKEVTQDNSIADPNPRNGSFRPNHEEYEKFIEMLMVENKLLNEEKELIRLRRQRYIDELCKQHLITSQLIKNHHIRCYTNDTK</sequence>
<keyword evidence="3" id="KW-1185">Reference proteome</keyword>